<dbReference type="InterPro" id="IPR041705">
    <property type="entry name" value="PIN_Sll0205"/>
</dbReference>
<dbReference type="AlphaFoldDB" id="A0A327NHD4"/>
<evidence type="ECO:0000259" key="1">
    <source>
        <dbReference type="Pfam" id="PF01850"/>
    </source>
</evidence>
<dbReference type="InterPro" id="IPR052919">
    <property type="entry name" value="TA_system_RNase"/>
</dbReference>
<dbReference type="Pfam" id="PF01850">
    <property type="entry name" value="PIN"/>
    <property type="match status" value="1"/>
</dbReference>
<dbReference type="CDD" id="cd09872">
    <property type="entry name" value="PIN_Sll0205-like"/>
    <property type="match status" value="1"/>
</dbReference>
<dbReference type="InterPro" id="IPR029060">
    <property type="entry name" value="PIN-like_dom_sf"/>
</dbReference>
<sequence length="116" mass="13585">MACDRRSKLSYKAKQLIESNNTCWISIASIWEMAIKHKLGNLAFAKPFDELIREQIALYDYKIYPIELRHTFLLSHLEQHHKDPFDRLIIAQSIVDAIPVISVDAAFDLYPVNRIW</sequence>
<comment type="caution">
    <text evidence="2">The sequence shown here is derived from an EMBL/GenBank/DDBJ whole genome shotgun (WGS) entry which is preliminary data.</text>
</comment>
<keyword evidence="3" id="KW-1185">Reference proteome</keyword>
<dbReference type="PANTHER" id="PTHR36173:SF2">
    <property type="entry name" value="RIBONUCLEASE VAPC16"/>
    <property type="match status" value="1"/>
</dbReference>
<accession>A0A327NHD4</accession>
<dbReference type="InterPro" id="IPR002716">
    <property type="entry name" value="PIN_dom"/>
</dbReference>
<proteinExistence type="predicted"/>
<dbReference type="SUPFAM" id="SSF88723">
    <property type="entry name" value="PIN domain-like"/>
    <property type="match status" value="1"/>
</dbReference>
<organism evidence="2 3">
    <name type="scientific">Spirosoma telluris</name>
    <dbReference type="NCBI Taxonomy" id="2183553"/>
    <lineage>
        <taxon>Bacteria</taxon>
        <taxon>Pseudomonadati</taxon>
        <taxon>Bacteroidota</taxon>
        <taxon>Cytophagia</taxon>
        <taxon>Cytophagales</taxon>
        <taxon>Cytophagaceae</taxon>
        <taxon>Spirosoma</taxon>
    </lineage>
</organism>
<reference evidence="2 3" key="1">
    <citation type="submission" date="2018-06" db="EMBL/GenBank/DDBJ databases">
        <title>Spirosoma sp. HMF3257 Genome sequencing and assembly.</title>
        <authorList>
            <person name="Kang H."/>
            <person name="Cha I."/>
            <person name="Kim H."/>
            <person name="Kang J."/>
            <person name="Joh K."/>
        </authorList>
    </citation>
    <scope>NUCLEOTIDE SEQUENCE [LARGE SCALE GENOMIC DNA]</scope>
    <source>
        <strain evidence="2 3">HMF3257</strain>
    </source>
</reference>
<feature type="domain" description="PIN" evidence="1">
    <location>
        <begin position="5"/>
        <end position="109"/>
    </location>
</feature>
<dbReference type="Proteomes" id="UP000249016">
    <property type="component" value="Unassembled WGS sequence"/>
</dbReference>
<protein>
    <submittedName>
        <fullName evidence="2">Type II toxin-antitoxin system VapC family toxin</fullName>
    </submittedName>
</protein>
<dbReference type="OrthoDB" id="9798990at2"/>
<evidence type="ECO:0000313" key="2">
    <source>
        <dbReference type="EMBL" id="RAI73719.1"/>
    </source>
</evidence>
<evidence type="ECO:0000313" key="3">
    <source>
        <dbReference type="Proteomes" id="UP000249016"/>
    </source>
</evidence>
<dbReference type="EMBL" id="QLII01000001">
    <property type="protein sequence ID" value="RAI73719.1"/>
    <property type="molecule type" value="Genomic_DNA"/>
</dbReference>
<name>A0A327NHD4_9BACT</name>
<dbReference type="PANTHER" id="PTHR36173">
    <property type="entry name" value="RIBONUCLEASE VAPC16-RELATED"/>
    <property type="match status" value="1"/>
</dbReference>
<gene>
    <name evidence="2" type="ORF">HMF3257_03570</name>
</gene>